<feature type="compositionally biased region" description="Basic and acidic residues" evidence="2">
    <location>
        <begin position="469"/>
        <end position="504"/>
    </location>
</feature>
<dbReference type="EMBL" id="AMRI01000005">
    <property type="protein sequence ID" value="EKE76217.1"/>
    <property type="molecule type" value="Genomic_DNA"/>
</dbReference>
<dbReference type="SUPFAM" id="SSF48452">
    <property type="entry name" value="TPR-like"/>
    <property type="match status" value="1"/>
</dbReference>
<gene>
    <name evidence="4" type="ORF">B3C1_04895</name>
</gene>
<dbReference type="eggNOG" id="COG0457">
    <property type="taxonomic scope" value="Bacteria"/>
</dbReference>
<feature type="domain" description="VWFA" evidence="3">
    <location>
        <begin position="91"/>
        <end position="197"/>
    </location>
</feature>
<dbReference type="PANTHER" id="PTHR22550:SF14">
    <property type="entry name" value="VWFA DOMAIN-CONTAINING PROTEIN"/>
    <property type="match status" value="1"/>
</dbReference>
<dbReference type="OrthoDB" id="9807628at2"/>
<dbReference type="InterPro" id="IPR050768">
    <property type="entry name" value="UPF0353/GerABKA_families"/>
</dbReference>
<feature type="compositionally biased region" description="Basic and acidic residues" evidence="2">
    <location>
        <begin position="448"/>
        <end position="457"/>
    </location>
</feature>
<comment type="caution">
    <text evidence="4">The sequence shown here is derived from an EMBL/GenBank/DDBJ whole genome shotgun (WGS) entry which is preliminary data.</text>
</comment>
<feature type="compositionally biased region" description="Low complexity" evidence="2">
    <location>
        <begin position="458"/>
        <end position="467"/>
    </location>
</feature>
<dbReference type="Pfam" id="PF13519">
    <property type="entry name" value="VWA_2"/>
    <property type="match status" value="1"/>
</dbReference>
<dbReference type="STRING" id="745411.B3C1_04895"/>
<dbReference type="AlphaFoldDB" id="K2JNY1"/>
<keyword evidence="5" id="KW-1185">Reference proteome</keyword>
<evidence type="ECO:0000256" key="1">
    <source>
        <dbReference type="PROSITE-ProRule" id="PRU00339"/>
    </source>
</evidence>
<accession>K2JNY1</accession>
<dbReference type="InterPro" id="IPR002035">
    <property type="entry name" value="VWF_A"/>
</dbReference>
<organism evidence="4 5">
    <name type="scientific">Gallaecimonas xiamenensis 3-C-1</name>
    <dbReference type="NCBI Taxonomy" id="745411"/>
    <lineage>
        <taxon>Bacteria</taxon>
        <taxon>Pseudomonadati</taxon>
        <taxon>Pseudomonadota</taxon>
        <taxon>Gammaproteobacteria</taxon>
        <taxon>Enterobacterales</taxon>
        <taxon>Gallaecimonadaceae</taxon>
        <taxon>Gallaecimonas</taxon>
    </lineage>
</organism>
<dbReference type="RefSeq" id="WP_008483315.1">
    <property type="nucleotide sequence ID" value="NZ_AMRI01000005.1"/>
</dbReference>
<keyword evidence="1" id="KW-0802">TPR repeat</keyword>
<feature type="compositionally biased region" description="Basic and acidic residues" evidence="2">
    <location>
        <begin position="514"/>
        <end position="532"/>
    </location>
</feature>
<dbReference type="eggNOG" id="COG2304">
    <property type="taxonomic scope" value="Bacteria"/>
</dbReference>
<reference evidence="4 5" key="1">
    <citation type="journal article" date="2012" name="J. Bacteriol.">
        <title>Genome Sequence of Gallaecimonas xiamenensis Type Strain 3-C-1.</title>
        <authorList>
            <person name="Lai Q."/>
            <person name="Wang L."/>
            <person name="Wang W."/>
            <person name="Shao Z."/>
        </authorList>
    </citation>
    <scope>NUCLEOTIDE SEQUENCE [LARGE SCALE GENOMIC DNA]</scope>
    <source>
        <strain evidence="4 5">3-C-1</strain>
    </source>
</reference>
<dbReference type="Gene3D" id="3.40.50.410">
    <property type="entry name" value="von Willebrand factor, type A domain"/>
    <property type="match status" value="1"/>
</dbReference>
<dbReference type="Proteomes" id="UP000006755">
    <property type="component" value="Unassembled WGS sequence"/>
</dbReference>
<dbReference type="PATRIC" id="fig|745411.4.peg.971"/>
<sequence length="589" mass="63997">MIWLRPSWLLALLPLALLLWWCWQRRPAGSGWQKLLPPHLAKHLLVGKDGAQSRWPLAALALAWLLGTLALAGPSWEQDQYPLYQLKGGRVLVMDMSLSMRATDLAPDRLTQAKYKAIDLVRRLNEGETGLVAYAASAYTIAPLTRDGGTLEHLLQALSSEIMPAQGSRADLGVVQAIELLQQAGYRRGDILLFTDGLNPKESRALANLDLGPFNLSTLVFGTEAGAPIRTLSGELLKDGQGQVIIPQSRLSDTCGAVNGLCIKAGLDDGDLNALLTRPDSGQTQSDEVMTLPKDGGRYLLWLLLPLALLAFRRGLLVLALVAVLPQPSHAALFKNQGQEAYQQYQAKDYAEAANQFSDPNWQAAALYRAGHYQDAAALWQDQPGAQARYNQGNALAKAGDTQGAIGAYQEALAEQPDFADARFNLDLLNQQQDQQQQGQGDQGDESSGQKEQDQKPGDQGQQPGDQSDADKGKPQDQGDNSQKPKEPDAGQQGDKDAGAKDQPKPQGNEQGQEDDKPSPQGADDKGKDQGRQQKAGLAKGEGDPSQGPMLNSDKLLDAVNDDPGYLLQQKMRRAYEAQAKHDKEEEQW</sequence>
<dbReference type="Gene3D" id="1.25.40.10">
    <property type="entry name" value="Tetratricopeptide repeat domain"/>
    <property type="match status" value="1"/>
</dbReference>
<evidence type="ECO:0000313" key="5">
    <source>
        <dbReference type="Proteomes" id="UP000006755"/>
    </source>
</evidence>
<evidence type="ECO:0000256" key="2">
    <source>
        <dbReference type="SAM" id="MobiDB-lite"/>
    </source>
</evidence>
<dbReference type="PANTHER" id="PTHR22550">
    <property type="entry name" value="SPORE GERMINATION PROTEIN"/>
    <property type="match status" value="1"/>
</dbReference>
<dbReference type="InterPro" id="IPR019734">
    <property type="entry name" value="TPR_rpt"/>
</dbReference>
<feature type="repeat" description="TPR" evidence="1">
    <location>
        <begin position="386"/>
        <end position="419"/>
    </location>
</feature>
<dbReference type="SUPFAM" id="SSF53300">
    <property type="entry name" value="vWA-like"/>
    <property type="match status" value="1"/>
</dbReference>
<evidence type="ECO:0000259" key="3">
    <source>
        <dbReference type="Pfam" id="PF13519"/>
    </source>
</evidence>
<dbReference type="CDD" id="cd00198">
    <property type="entry name" value="vWFA"/>
    <property type="match status" value="1"/>
</dbReference>
<dbReference type="InterPro" id="IPR036465">
    <property type="entry name" value="vWFA_dom_sf"/>
</dbReference>
<dbReference type="SMART" id="SM00028">
    <property type="entry name" value="TPR"/>
    <property type="match status" value="1"/>
</dbReference>
<dbReference type="InterPro" id="IPR011990">
    <property type="entry name" value="TPR-like_helical_dom_sf"/>
</dbReference>
<protein>
    <recommendedName>
        <fullName evidence="3">VWFA domain-containing protein</fullName>
    </recommendedName>
</protein>
<evidence type="ECO:0000313" key="4">
    <source>
        <dbReference type="EMBL" id="EKE76217.1"/>
    </source>
</evidence>
<feature type="region of interest" description="Disordered" evidence="2">
    <location>
        <begin position="432"/>
        <end position="563"/>
    </location>
</feature>
<dbReference type="PROSITE" id="PS50005">
    <property type="entry name" value="TPR"/>
    <property type="match status" value="1"/>
</dbReference>
<name>K2JNY1_9GAMM</name>
<proteinExistence type="predicted"/>